<organism evidence="6 7">
    <name type="scientific">Nocardioides lentus</name>
    <dbReference type="NCBI Taxonomy" id="338077"/>
    <lineage>
        <taxon>Bacteria</taxon>
        <taxon>Bacillati</taxon>
        <taxon>Actinomycetota</taxon>
        <taxon>Actinomycetes</taxon>
        <taxon>Propionibacteriales</taxon>
        <taxon>Nocardioidaceae</taxon>
        <taxon>Nocardioides</taxon>
    </lineage>
</organism>
<evidence type="ECO:0000313" key="7">
    <source>
        <dbReference type="Proteomes" id="UP001501612"/>
    </source>
</evidence>
<evidence type="ECO:0000256" key="3">
    <source>
        <dbReference type="ARBA" id="ARBA00022989"/>
    </source>
</evidence>
<dbReference type="EMBL" id="BAAAMY010000006">
    <property type="protein sequence ID" value="GAA1924363.1"/>
    <property type="molecule type" value="Genomic_DNA"/>
</dbReference>
<name>A0ABN2PLG8_9ACTN</name>
<protein>
    <recommendedName>
        <fullName evidence="8">Energy-coupling factor transporter transmembrane protein EcfT</fullName>
    </recommendedName>
</protein>
<evidence type="ECO:0008006" key="8">
    <source>
        <dbReference type="Google" id="ProtNLM"/>
    </source>
</evidence>
<dbReference type="PANTHER" id="PTHR33514:SF13">
    <property type="entry name" value="PROTEIN ABCI12, CHLOROPLASTIC"/>
    <property type="match status" value="1"/>
</dbReference>
<evidence type="ECO:0000256" key="4">
    <source>
        <dbReference type="ARBA" id="ARBA00023136"/>
    </source>
</evidence>
<keyword evidence="3 5" id="KW-1133">Transmembrane helix</keyword>
<evidence type="ECO:0000256" key="5">
    <source>
        <dbReference type="SAM" id="Phobius"/>
    </source>
</evidence>
<evidence type="ECO:0000256" key="2">
    <source>
        <dbReference type="ARBA" id="ARBA00022692"/>
    </source>
</evidence>
<dbReference type="CDD" id="cd16914">
    <property type="entry name" value="EcfT"/>
    <property type="match status" value="1"/>
</dbReference>
<sequence length="206" mass="21581">MSDLLGLHRPGTTPLHRAGAGTKLLGLLVAGVLVVLASNAWTALPLVVAAGAVLTWVSGGFGPLWRALRGVLLVVGLLAAWLAWSQGWERAVERASDVVTLVVLATVLTVTTPIDEMLDAITRGLAPLRRLGVSPEAVALAFSLMLRAVPATLELARETRDAARARGLESSPRARLVPLVLRSVARSRATGHALHARGVGDDQGEP</sequence>
<dbReference type="Pfam" id="PF02361">
    <property type="entry name" value="CbiQ"/>
    <property type="match status" value="1"/>
</dbReference>
<proteinExistence type="predicted"/>
<gene>
    <name evidence="6" type="ORF">GCM10009737_27570</name>
</gene>
<feature type="transmembrane region" description="Helical" evidence="5">
    <location>
        <begin position="24"/>
        <end position="57"/>
    </location>
</feature>
<comment type="subcellular location">
    <subcellularLocation>
        <location evidence="1">Membrane</location>
        <topology evidence="1">Multi-pass membrane protein</topology>
    </subcellularLocation>
</comment>
<keyword evidence="7" id="KW-1185">Reference proteome</keyword>
<comment type="caution">
    <text evidence="6">The sequence shown here is derived from an EMBL/GenBank/DDBJ whole genome shotgun (WGS) entry which is preliminary data.</text>
</comment>
<dbReference type="RefSeq" id="WP_344008125.1">
    <property type="nucleotide sequence ID" value="NZ_BAAAMY010000006.1"/>
</dbReference>
<dbReference type="PANTHER" id="PTHR33514">
    <property type="entry name" value="PROTEIN ABCI12, CHLOROPLASTIC"/>
    <property type="match status" value="1"/>
</dbReference>
<evidence type="ECO:0000313" key="6">
    <source>
        <dbReference type="EMBL" id="GAA1924363.1"/>
    </source>
</evidence>
<reference evidence="6 7" key="1">
    <citation type="journal article" date="2019" name="Int. J. Syst. Evol. Microbiol.">
        <title>The Global Catalogue of Microorganisms (GCM) 10K type strain sequencing project: providing services to taxonomists for standard genome sequencing and annotation.</title>
        <authorList>
            <consortium name="The Broad Institute Genomics Platform"/>
            <consortium name="The Broad Institute Genome Sequencing Center for Infectious Disease"/>
            <person name="Wu L."/>
            <person name="Ma J."/>
        </authorList>
    </citation>
    <scope>NUCLEOTIDE SEQUENCE [LARGE SCALE GENOMIC DNA]</scope>
    <source>
        <strain evidence="6 7">JCM 14046</strain>
    </source>
</reference>
<feature type="transmembrane region" description="Helical" evidence="5">
    <location>
        <begin position="63"/>
        <end position="84"/>
    </location>
</feature>
<dbReference type="Proteomes" id="UP001501612">
    <property type="component" value="Unassembled WGS sequence"/>
</dbReference>
<keyword evidence="2 5" id="KW-0812">Transmembrane</keyword>
<dbReference type="InterPro" id="IPR003339">
    <property type="entry name" value="ABC/ECF_trnsptr_transmembrane"/>
</dbReference>
<accession>A0ABN2PLG8</accession>
<keyword evidence="4 5" id="KW-0472">Membrane</keyword>
<evidence type="ECO:0000256" key="1">
    <source>
        <dbReference type="ARBA" id="ARBA00004141"/>
    </source>
</evidence>